<name>A0A1X7AM87_9GAMM</name>
<organism evidence="3 4">
    <name type="scientific">Parendozoicomonas haliclonae</name>
    <dbReference type="NCBI Taxonomy" id="1960125"/>
    <lineage>
        <taxon>Bacteria</taxon>
        <taxon>Pseudomonadati</taxon>
        <taxon>Pseudomonadota</taxon>
        <taxon>Gammaproteobacteria</taxon>
        <taxon>Oceanospirillales</taxon>
        <taxon>Endozoicomonadaceae</taxon>
        <taxon>Parendozoicomonas</taxon>
    </lineage>
</organism>
<proteinExistence type="predicted"/>
<evidence type="ECO:0000256" key="1">
    <source>
        <dbReference type="SAM" id="MobiDB-lite"/>
    </source>
</evidence>
<feature type="chain" id="PRO_5010880172" evidence="2">
    <location>
        <begin position="30"/>
        <end position="447"/>
    </location>
</feature>
<evidence type="ECO:0000313" key="4">
    <source>
        <dbReference type="Proteomes" id="UP000196573"/>
    </source>
</evidence>
<accession>A0A1X7AM87</accession>
<dbReference type="EMBL" id="FWPT01000007">
    <property type="protein sequence ID" value="SMA49078.1"/>
    <property type="molecule type" value="Genomic_DNA"/>
</dbReference>
<sequence length="447" mass="49012">MAQHRFFRNILSSAITASALSLLSSASQAYETPLYANNKPTGYSIDIRAGGAPTQFNAHQQHEDIADEELLDMLVGHFSEDDRDGFDEPDDDNPVIGETTTNTIYSLARALHQGDRLVRLGEEAINMRKLFVNERVPQLHFDKQGLNHFSSFEGDVQVDPISKRQIKGKDEKTTTNALIVIRQRLYRKPSGREAQDLRPNAVVEYAFTRTTGANVIPAYINIYRPESVGGLATRLNYMRTSASATLFQNQRTGHPSYVNSITQDGVWVPRQQQASTFGVIEQGAIWGIGAAALPYAGVGLAHLAETIPPTVEGLSTAFSTWGLWKDAAMAAYTEVPAELTAALFGTTTVGATLSFRKINNEARPKVFVKDLINYTLQNNHEAGVKAPLSISPLRSAISRTSSLQTVNTEIRTRNSRPDAVQGASHSNTSLATCHPSHSSHSGLRKRH</sequence>
<protein>
    <submittedName>
        <fullName evidence="3">Uncharacterized protein</fullName>
    </submittedName>
</protein>
<dbReference type="RefSeq" id="WP_087111365.1">
    <property type="nucleotide sequence ID" value="NZ_CBCSCN010000007.1"/>
</dbReference>
<feature type="signal peptide" evidence="2">
    <location>
        <begin position="1"/>
        <end position="29"/>
    </location>
</feature>
<reference evidence="3 4" key="1">
    <citation type="submission" date="2017-03" db="EMBL/GenBank/DDBJ databases">
        <authorList>
            <person name="Afonso C.L."/>
            <person name="Miller P.J."/>
            <person name="Scott M.A."/>
            <person name="Spackman E."/>
            <person name="Goraichik I."/>
            <person name="Dimitrov K.M."/>
            <person name="Suarez D.L."/>
            <person name="Swayne D.E."/>
        </authorList>
    </citation>
    <scope>NUCLEOTIDE SEQUENCE [LARGE SCALE GENOMIC DNA]</scope>
    <source>
        <strain evidence="3">SB41UT1</strain>
    </source>
</reference>
<feature type="region of interest" description="Disordered" evidence="1">
    <location>
        <begin position="408"/>
        <end position="447"/>
    </location>
</feature>
<keyword evidence="4" id="KW-1185">Reference proteome</keyword>
<evidence type="ECO:0000313" key="3">
    <source>
        <dbReference type="EMBL" id="SMA49078.1"/>
    </source>
</evidence>
<evidence type="ECO:0000256" key="2">
    <source>
        <dbReference type="SAM" id="SignalP"/>
    </source>
</evidence>
<feature type="compositionally biased region" description="Polar residues" evidence="1">
    <location>
        <begin position="423"/>
        <end position="441"/>
    </location>
</feature>
<dbReference type="Proteomes" id="UP000196573">
    <property type="component" value="Unassembled WGS sequence"/>
</dbReference>
<gene>
    <name evidence="3" type="ORF">EHSB41UT_03038</name>
</gene>
<keyword evidence="2" id="KW-0732">Signal</keyword>
<dbReference type="AlphaFoldDB" id="A0A1X7AM87"/>